<feature type="transmembrane region" description="Helical" evidence="1">
    <location>
        <begin position="251"/>
        <end position="269"/>
    </location>
</feature>
<accession>A0A069RMV9</accession>
<dbReference type="GO" id="GO:0016747">
    <property type="term" value="F:acyltransferase activity, transferring groups other than amino-acyl groups"/>
    <property type="evidence" value="ECO:0007669"/>
    <property type="project" value="InterPro"/>
</dbReference>
<evidence type="ECO:0000313" key="4">
    <source>
        <dbReference type="Proteomes" id="UP000027946"/>
    </source>
</evidence>
<comment type="caution">
    <text evidence="3">The sequence shown here is derived from an EMBL/GenBank/DDBJ whole genome shotgun (WGS) entry which is preliminary data.</text>
</comment>
<dbReference type="eggNOG" id="COG3594">
    <property type="taxonomic scope" value="Bacteria"/>
</dbReference>
<dbReference type="Pfam" id="PF01757">
    <property type="entry name" value="Acyl_transf_3"/>
    <property type="match status" value="1"/>
</dbReference>
<feature type="domain" description="Acyltransferase 3" evidence="2">
    <location>
        <begin position="12"/>
        <end position="379"/>
    </location>
</feature>
<dbReference type="InterPro" id="IPR050623">
    <property type="entry name" value="Glucan_succinyl_AcylTrfase"/>
</dbReference>
<dbReference type="EMBL" id="JJMM01000010">
    <property type="protein sequence ID" value="KDR95517.1"/>
    <property type="molecule type" value="Genomic_DNA"/>
</dbReference>
<evidence type="ECO:0000259" key="2">
    <source>
        <dbReference type="Pfam" id="PF01757"/>
    </source>
</evidence>
<evidence type="ECO:0000313" key="3">
    <source>
        <dbReference type="EMBL" id="KDR95517.1"/>
    </source>
</evidence>
<gene>
    <name evidence="3" type="ORF">CLIT_10c02440</name>
</gene>
<proteinExistence type="predicted"/>
<dbReference type="Proteomes" id="UP000027946">
    <property type="component" value="Unassembled WGS sequence"/>
</dbReference>
<keyword evidence="1" id="KW-0472">Membrane</keyword>
<dbReference type="AlphaFoldDB" id="A0A069RMV9"/>
<dbReference type="OrthoDB" id="5446016at2"/>
<organism evidence="3 4">
    <name type="scientific">Peptoclostridium litorale DSM 5388</name>
    <dbReference type="NCBI Taxonomy" id="1121324"/>
    <lineage>
        <taxon>Bacteria</taxon>
        <taxon>Bacillati</taxon>
        <taxon>Bacillota</taxon>
        <taxon>Clostridia</taxon>
        <taxon>Peptostreptococcales</taxon>
        <taxon>Peptoclostridiaceae</taxon>
        <taxon>Peptoclostridium</taxon>
    </lineage>
</organism>
<keyword evidence="1" id="KW-0812">Transmembrane</keyword>
<name>A0A069RMV9_PEPLI</name>
<protein>
    <recommendedName>
        <fullName evidence="2">Acyltransferase 3 domain-containing protein</fullName>
    </recommendedName>
</protein>
<evidence type="ECO:0000256" key="1">
    <source>
        <dbReference type="SAM" id="Phobius"/>
    </source>
</evidence>
<feature type="transmembrane region" description="Helical" evidence="1">
    <location>
        <begin position="159"/>
        <end position="178"/>
    </location>
</feature>
<dbReference type="PANTHER" id="PTHR36927">
    <property type="entry name" value="BLR4337 PROTEIN"/>
    <property type="match status" value="1"/>
</dbReference>
<dbReference type="PANTHER" id="PTHR36927:SF3">
    <property type="entry name" value="GLUCANS BIOSYNTHESIS PROTEIN C"/>
    <property type="match status" value="1"/>
</dbReference>
<reference evidence="3 4" key="1">
    <citation type="submission" date="2014-03" db="EMBL/GenBank/DDBJ databases">
        <title>Genome sequence of Clostridium litorale W6, DSM 5388.</title>
        <authorList>
            <person name="Poehlein A."/>
            <person name="Jagirdar A."/>
            <person name="Khonsari B."/>
            <person name="Chibani C.M."/>
            <person name="Gutierrez Gutierrez D.A."/>
            <person name="Davydova E."/>
            <person name="Alghaithi H.S."/>
            <person name="Nair K.P."/>
            <person name="Dhamotharan K."/>
            <person name="Chandran L."/>
            <person name="G W."/>
            <person name="Daniel R."/>
        </authorList>
    </citation>
    <scope>NUCLEOTIDE SEQUENCE [LARGE SCALE GENOMIC DNA]</scope>
    <source>
        <strain evidence="3 4">W6</strain>
    </source>
</reference>
<feature type="transmembrane region" description="Helical" evidence="1">
    <location>
        <begin position="334"/>
        <end position="354"/>
    </location>
</feature>
<dbReference type="InterPro" id="IPR002656">
    <property type="entry name" value="Acyl_transf_3_dom"/>
</dbReference>
<feature type="transmembrane region" description="Helical" evidence="1">
    <location>
        <begin position="46"/>
        <end position="74"/>
    </location>
</feature>
<feature type="transmembrane region" description="Helical" evidence="1">
    <location>
        <begin position="289"/>
        <end position="313"/>
    </location>
</feature>
<dbReference type="STRING" id="1121324.CLIT_10c02440"/>
<feature type="transmembrane region" description="Helical" evidence="1">
    <location>
        <begin position="360"/>
        <end position="382"/>
    </location>
</feature>
<feature type="transmembrane region" description="Helical" evidence="1">
    <location>
        <begin position="222"/>
        <end position="239"/>
    </location>
</feature>
<feature type="transmembrane region" description="Helical" evidence="1">
    <location>
        <begin position="94"/>
        <end position="112"/>
    </location>
</feature>
<feature type="transmembrane region" description="Helical" evidence="1">
    <location>
        <begin position="190"/>
        <end position="210"/>
    </location>
</feature>
<dbReference type="RefSeq" id="WP_038263819.1">
    <property type="nucleotide sequence ID" value="NZ_FSRH01000010.1"/>
</dbReference>
<keyword evidence="4" id="KW-1185">Reference proteome</keyword>
<feature type="transmembrane region" description="Helical" evidence="1">
    <location>
        <begin position="16"/>
        <end position="34"/>
    </location>
</feature>
<sequence length="400" mass="45813">MQNPIARGERRHEYDVMREIIVAGVSFFHTARIFDDLGNFYVKNDAVIPAASAFNMVAVQIGMPMLFVIAGFSIWSSLQKRRPFEFILERLRRLIVPFIVGISTIVPPQKYFQSLRSATHYESYGHFYLRFFDVSFTWDFPWFLTGSAGSRLFDRGNSWFLYDLFVFTILLLPFFLYLQSRHGQRLAGRIADICSIPYAIFLFAIPIALIEAVFKTDFAGGWGKAAYIPFIVCGYMLGVDDRFGKALYKHRKISAALGMMTFAVGSVLYNMLSKNSNIDPLTSYDSASVFFRTVKGINGWLLSVSLLGFLESIRLKNPSKNHFGNTVEQYANRAVLPFYLLHETVVVITGFHVIQWHMDAFLKFLIIGLSSFAFTLLIYDCLIRRFKLMRLLFGMKPDIG</sequence>
<keyword evidence="1" id="KW-1133">Transmembrane helix</keyword>